<gene>
    <name evidence="2" type="ORF">AC579_6106</name>
</gene>
<keyword evidence="3" id="KW-1185">Reference proteome</keyword>
<reference evidence="2 3" key="1">
    <citation type="submission" date="2015-07" db="EMBL/GenBank/DDBJ databases">
        <title>Comparative genomics of the Sigatoka disease complex on banana suggests a link between parallel evolutionary changes in Pseudocercospora fijiensis and Pseudocercospora eumusae and increased virulence on the banana host.</title>
        <authorList>
            <person name="Chang T.-C."/>
            <person name="Salvucci A."/>
            <person name="Crous P.W."/>
            <person name="Stergiopoulos I."/>
        </authorList>
    </citation>
    <scope>NUCLEOTIDE SEQUENCE [LARGE SCALE GENOMIC DNA]</scope>
    <source>
        <strain evidence="2 3">CBS 116634</strain>
    </source>
</reference>
<keyword evidence="1" id="KW-1133">Transmembrane helix</keyword>
<feature type="transmembrane region" description="Helical" evidence="1">
    <location>
        <begin position="16"/>
        <end position="38"/>
    </location>
</feature>
<evidence type="ECO:0000313" key="3">
    <source>
        <dbReference type="Proteomes" id="UP000073492"/>
    </source>
</evidence>
<accession>A0A139I7G0</accession>
<proteinExistence type="predicted"/>
<keyword evidence="1" id="KW-0472">Membrane</keyword>
<dbReference type="Proteomes" id="UP000073492">
    <property type="component" value="Unassembled WGS sequence"/>
</dbReference>
<sequence>MPILFGPLWSCASWELGFLLSLAFLMSLAENIALVFWLPDIIDIEKEPMADLPLRLVPRQMLATL</sequence>
<evidence type="ECO:0000313" key="2">
    <source>
        <dbReference type="EMBL" id="KXT10535.1"/>
    </source>
</evidence>
<protein>
    <submittedName>
        <fullName evidence="2">Uncharacterized protein</fullName>
    </submittedName>
</protein>
<dbReference type="EMBL" id="LFZO01000256">
    <property type="protein sequence ID" value="KXT10535.1"/>
    <property type="molecule type" value="Genomic_DNA"/>
</dbReference>
<evidence type="ECO:0000256" key="1">
    <source>
        <dbReference type="SAM" id="Phobius"/>
    </source>
</evidence>
<keyword evidence="1" id="KW-0812">Transmembrane</keyword>
<comment type="caution">
    <text evidence="2">The sequence shown here is derived from an EMBL/GenBank/DDBJ whole genome shotgun (WGS) entry which is preliminary data.</text>
</comment>
<name>A0A139I7G0_9PEZI</name>
<organism evidence="2 3">
    <name type="scientific">Pseudocercospora musae</name>
    <dbReference type="NCBI Taxonomy" id="113226"/>
    <lineage>
        <taxon>Eukaryota</taxon>
        <taxon>Fungi</taxon>
        <taxon>Dikarya</taxon>
        <taxon>Ascomycota</taxon>
        <taxon>Pezizomycotina</taxon>
        <taxon>Dothideomycetes</taxon>
        <taxon>Dothideomycetidae</taxon>
        <taxon>Mycosphaerellales</taxon>
        <taxon>Mycosphaerellaceae</taxon>
        <taxon>Pseudocercospora</taxon>
    </lineage>
</organism>
<dbReference type="AlphaFoldDB" id="A0A139I7G0"/>